<evidence type="ECO:0000256" key="7">
    <source>
        <dbReference type="SAM" id="MobiDB-lite"/>
    </source>
</evidence>
<feature type="region of interest" description="Disordered" evidence="7">
    <location>
        <begin position="560"/>
        <end position="584"/>
    </location>
</feature>
<evidence type="ECO:0000256" key="1">
    <source>
        <dbReference type="ARBA" id="ARBA00004606"/>
    </source>
</evidence>
<evidence type="ECO:0000256" key="3">
    <source>
        <dbReference type="ARBA" id="ARBA00022692"/>
    </source>
</evidence>
<keyword evidence="5" id="KW-1133">Transmembrane helix</keyword>
<keyword evidence="6" id="KW-0472">Membrane</keyword>
<gene>
    <name evidence="9" type="ORF">PVBG_04423</name>
</gene>
<evidence type="ECO:0000313" key="9">
    <source>
        <dbReference type="EMBL" id="KMZ86765.1"/>
    </source>
</evidence>
<evidence type="ECO:0008006" key="11">
    <source>
        <dbReference type="Google" id="ProtNLM"/>
    </source>
</evidence>
<protein>
    <recommendedName>
        <fullName evidence="11">Parasite-infected erythrocyte surface protein</fullName>
    </recommendedName>
</protein>
<feature type="compositionally biased region" description="Basic and acidic residues" evidence="7">
    <location>
        <begin position="1111"/>
        <end position="1121"/>
    </location>
</feature>
<accession>A0A0J9SUK1</accession>
<comment type="subcellular location">
    <subcellularLocation>
        <location evidence="1">Membrane</location>
        <topology evidence="1">Single-pass type II membrane protein</topology>
    </subcellularLocation>
</comment>
<evidence type="ECO:0000256" key="2">
    <source>
        <dbReference type="ARBA" id="ARBA00006462"/>
    </source>
</evidence>
<dbReference type="PANTHER" id="PTHR23033">
    <property type="entry name" value="BETA1,3-GALACTOSYLTRANSFERASE"/>
    <property type="match status" value="1"/>
</dbReference>
<feature type="chain" id="PRO_5005322917" description="Parasite-infected erythrocyte surface protein" evidence="8">
    <location>
        <begin position="20"/>
        <end position="1168"/>
    </location>
</feature>
<feature type="signal peptide" evidence="8">
    <location>
        <begin position="1"/>
        <end position="19"/>
    </location>
</feature>
<dbReference type="GO" id="GO:0016020">
    <property type="term" value="C:membrane"/>
    <property type="evidence" value="ECO:0007669"/>
    <property type="project" value="UniProtKB-SubCell"/>
</dbReference>
<evidence type="ECO:0000256" key="5">
    <source>
        <dbReference type="ARBA" id="ARBA00022989"/>
    </source>
</evidence>
<feature type="compositionally biased region" description="Acidic residues" evidence="7">
    <location>
        <begin position="982"/>
        <end position="995"/>
    </location>
</feature>
<sequence>MNLMRRILLGLLAVSSTVAHCREVKNKLFKGIKRNTKFLVLNEPIVHLGLSEGLLHTLLFDLEIGDSLYTLDEHLLNEQNLKHTNVFHLLMDVYKQVQNSQGGDAIRYVFLCSAFTRVHPLNLELLLRKLNKYIYDGRSHEKGDIDVGAILGEYSAEVRAKRAARSAIGSDSGGSPAKDLVERMLKDEVDFLSSEDQEGSDKFVKPGGTYKGLFVGYGFGGQVPSGESGPPHKGGLLFPSLNSGIIIDITLLRRLCNHLAANPSEESVKLMKDNVQELSNYIGEHLHVKLTPFENACPTDRHNIFLVENEGGTNYDVYRYHLVLHLFGDYKKGSHAGETGGHLGGPTDCALELPSDAAQERPTDAHLAQLIVAYFSLAYSISTCASYSVRSKQETFVDYDSYHLMSIENEIKLHKYIKETEDVQYNSIEEYKSKLHQINKKYDALFDEGQRNWTHKNVLLAVVTSAQTEHRIAHVKSTYDNKENTERVFNSYQPHGGEGNTKGFVGESASGRGDKPKEQPRAGENLLNHDFLKSAFENENVDVEVVYFSDEESKRYDDMLHLKGGGEEGDHPKGDAGDSPQGEELPKKEKHIIYYLYEEYVRKNSAIDFFFICHDDTFVNVKTLIDVLNLTRNECTHARRHMFGKYVKAFDHMDEREDAFLKNFGKGYLHLYRYLKTNFVQTIDALKRYDYLPSYCKGGGAGKGASGGATLTGVPLYIGKRYSGNSSAGGDSGLVHYLAGASGMVLNGEAIKRMYFFKGACGVGAAVAADGATDGAAASGECDARLLNDAALGRWAKAVGILPIDFEGFFPNAPEHYPPDYLSTIKPVSFHQLNEGRTANQTKEAFFHHLVGPTQRRNKTNHEEADTSVDYLERNYKNTIDSIFHFFFYVNMAEECKSADSIIKATERIYSKMGSSKRFNHLFDMATFFTGDVEDMLHFQKRSAGKETYTNNYVQRKGGEPDGQRRPGRGEAGDFNKADDFAPLDDLGEADDWGEEDHLGDMDLGPLGDLDEEEQFDDDDYDYEKYLDGIEAHKRGSGSGSGSVDDQPEDPEWPGGSDDSLDLPPQGGDYSDDSLDLPPHGDGGSDDSLDLPPHGDGGSDDSLDLPPHGDGGSDDRLDLPPHGDGGSDDSLDLPPHGDGGSDDSLDLPPDGPDYSDDSLDLPPEGSEL</sequence>
<organism evidence="9 10">
    <name type="scientific">Plasmodium vivax (strain Brazil I)</name>
    <dbReference type="NCBI Taxonomy" id="1033975"/>
    <lineage>
        <taxon>Eukaryota</taxon>
        <taxon>Sar</taxon>
        <taxon>Alveolata</taxon>
        <taxon>Apicomplexa</taxon>
        <taxon>Aconoidasida</taxon>
        <taxon>Haemosporida</taxon>
        <taxon>Plasmodiidae</taxon>
        <taxon>Plasmodium</taxon>
        <taxon>Plasmodium (Plasmodium)</taxon>
    </lineage>
</organism>
<comment type="similarity">
    <text evidence="2">Belongs to the glycosyltransferase 31 family. Beta3-Gal-T subfamily.</text>
</comment>
<evidence type="ECO:0000256" key="6">
    <source>
        <dbReference type="ARBA" id="ARBA00023136"/>
    </source>
</evidence>
<evidence type="ECO:0000256" key="8">
    <source>
        <dbReference type="SAM" id="SignalP"/>
    </source>
</evidence>
<dbReference type="Proteomes" id="UP000053327">
    <property type="component" value="Unassembled WGS sequence"/>
</dbReference>
<dbReference type="InterPro" id="IPR026050">
    <property type="entry name" value="C1GALT1/C1GALT1_chp1"/>
</dbReference>
<feature type="compositionally biased region" description="Basic and acidic residues" evidence="7">
    <location>
        <begin position="512"/>
        <end position="521"/>
    </location>
</feature>
<feature type="compositionally biased region" description="Basic and acidic residues" evidence="7">
    <location>
        <begin position="957"/>
        <end position="980"/>
    </location>
</feature>
<proteinExistence type="inferred from homology"/>
<feature type="region of interest" description="Disordered" evidence="7">
    <location>
        <begin position="1032"/>
        <end position="1168"/>
    </location>
</feature>
<name>A0A0J9SUK1_PLAV1</name>
<keyword evidence="8" id="KW-0732">Signal</keyword>
<feature type="compositionally biased region" description="Basic and acidic residues" evidence="7">
    <location>
        <begin position="560"/>
        <end position="576"/>
    </location>
</feature>
<reference evidence="9 10" key="1">
    <citation type="submission" date="2011-08" db="EMBL/GenBank/DDBJ databases">
        <title>The Genome Sequence of Plasmodium vivax Brazil I.</title>
        <authorList>
            <consortium name="The Broad Institute Genome Sequencing Platform"/>
            <consortium name="The Broad Institute Genome Sequencing Center for Infectious Disease"/>
            <person name="Neafsey D."/>
            <person name="Carlton J."/>
            <person name="Barnwell J."/>
            <person name="Collins W."/>
            <person name="Escalante A."/>
            <person name="Mullikin J."/>
            <person name="Saul A."/>
            <person name="Guigo R."/>
            <person name="Camara F."/>
            <person name="Young S.K."/>
            <person name="Zeng Q."/>
            <person name="Gargeya S."/>
            <person name="Fitzgerald M."/>
            <person name="Haas B."/>
            <person name="Abouelleil A."/>
            <person name="Alvarado L."/>
            <person name="Arachchi H.M."/>
            <person name="Berlin A."/>
            <person name="Brown A."/>
            <person name="Chapman S.B."/>
            <person name="Chen Z."/>
            <person name="Dunbar C."/>
            <person name="Freedman E."/>
            <person name="Gearin G."/>
            <person name="Gellesch M."/>
            <person name="Goldberg J."/>
            <person name="Griggs A."/>
            <person name="Gujja S."/>
            <person name="Heiman D."/>
            <person name="Howarth C."/>
            <person name="Larson L."/>
            <person name="Lui A."/>
            <person name="MacDonald P.J.P."/>
            <person name="Montmayeur A."/>
            <person name="Murphy C."/>
            <person name="Neiman D."/>
            <person name="Pearson M."/>
            <person name="Priest M."/>
            <person name="Roberts A."/>
            <person name="Saif S."/>
            <person name="Shea T."/>
            <person name="Shenoy N."/>
            <person name="Sisk P."/>
            <person name="Stolte C."/>
            <person name="Sykes S."/>
            <person name="Wortman J."/>
            <person name="Nusbaum C."/>
            <person name="Birren B."/>
        </authorList>
    </citation>
    <scope>NUCLEOTIDE SEQUENCE [LARGE SCALE GENOMIC DNA]</scope>
    <source>
        <strain evidence="9 10">Brazil I</strain>
    </source>
</reference>
<evidence type="ECO:0000256" key="4">
    <source>
        <dbReference type="ARBA" id="ARBA00022968"/>
    </source>
</evidence>
<dbReference type="OrthoDB" id="421979at2759"/>
<dbReference type="EMBL" id="KQ234816">
    <property type="protein sequence ID" value="KMZ86765.1"/>
    <property type="molecule type" value="Genomic_DNA"/>
</dbReference>
<evidence type="ECO:0000313" key="10">
    <source>
        <dbReference type="Proteomes" id="UP000053327"/>
    </source>
</evidence>
<feature type="region of interest" description="Disordered" evidence="7">
    <location>
        <begin position="491"/>
        <end position="522"/>
    </location>
</feature>
<dbReference type="Gene3D" id="3.90.550.50">
    <property type="match status" value="1"/>
</dbReference>
<keyword evidence="3" id="KW-0812">Transmembrane</keyword>
<keyword evidence="4" id="KW-0735">Signal-anchor</keyword>
<dbReference type="AlphaFoldDB" id="A0A0J9SUK1"/>
<feature type="region of interest" description="Disordered" evidence="7">
    <location>
        <begin position="948"/>
        <end position="1014"/>
    </location>
</feature>